<feature type="domain" description="Protein FecR C-terminal" evidence="4">
    <location>
        <begin position="315"/>
        <end position="383"/>
    </location>
</feature>
<keyword evidence="2" id="KW-1133">Transmembrane helix</keyword>
<evidence type="ECO:0000256" key="2">
    <source>
        <dbReference type="SAM" id="Phobius"/>
    </source>
</evidence>
<proteinExistence type="predicted"/>
<evidence type="ECO:0000259" key="4">
    <source>
        <dbReference type="Pfam" id="PF16344"/>
    </source>
</evidence>
<sequence length="387" mass="43698">MMKFELIDREDYISELIIGHLNNDLSSDQQRDLDDWRNQSQEHEQAFNQLARKESLHELIARRQEVPVSVHLQNVYTKIEKSKRKLSTSRRWLYLAAAAAIISALLLVRLPRPKAPDLANRIQKDVAPATQKAKLILDNGEEVELAANKDSSFAMNQLQFKVQQGTLSYKDAQNIHSNVFLKTPKGGNYHVTLDDGTNVWLNSSSSIRFPTHFTGSREVSVTGEVYFEVAKNADKPFIVHEGNRRIIVLGTSFNIRSYPEEVWQTSLVEGAVKVETDDKNYILNPGKAAVITTDGKTRVVVADLLAVTAWKNGLFIFNNSSLKDVASELSRWYDVEIRFTDGVGESAKFFKGEVERNVPISQVLELIEMTGIAKFTIKDRVITASPY</sequence>
<evidence type="ECO:0000256" key="1">
    <source>
        <dbReference type="SAM" id="Coils"/>
    </source>
</evidence>
<keyword evidence="1" id="KW-0175">Coiled coil</keyword>
<dbReference type="InterPro" id="IPR012373">
    <property type="entry name" value="Ferrdict_sens_TM"/>
</dbReference>
<feature type="coiled-coil region" evidence="1">
    <location>
        <begin position="26"/>
        <end position="53"/>
    </location>
</feature>
<dbReference type="Pfam" id="PF16344">
    <property type="entry name" value="FecR_C"/>
    <property type="match status" value="1"/>
</dbReference>
<organism evidence="5 6">
    <name type="scientific">Chitinophaga defluvii</name>
    <dbReference type="NCBI Taxonomy" id="3163343"/>
    <lineage>
        <taxon>Bacteria</taxon>
        <taxon>Pseudomonadati</taxon>
        <taxon>Bacteroidota</taxon>
        <taxon>Chitinophagia</taxon>
        <taxon>Chitinophagales</taxon>
        <taxon>Chitinophagaceae</taxon>
        <taxon>Chitinophaga</taxon>
    </lineage>
</organism>
<dbReference type="PANTHER" id="PTHR30273:SF2">
    <property type="entry name" value="PROTEIN FECR"/>
    <property type="match status" value="1"/>
</dbReference>
<dbReference type="Proteomes" id="UP001549749">
    <property type="component" value="Unassembled WGS sequence"/>
</dbReference>
<comment type="caution">
    <text evidence="5">The sequence shown here is derived from an EMBL/GenBank/DDBJ whole genome shotgun (WGS) entry which is preliminary data.</text>
</comment>
<dbReference type="InterPro" id="IPR032508">
    <property type="entry name" value="FecR_C"/>
</dbReference>
<protein>
    <submittedName>
        <fullName evidence="5">FecR domain-containing protein</fullName>
    </submittedName>
</protein>
<accession>A0ABV2T8P3</accession>
<dbReference type="EMBL" id="JBEXAC010000002">
    <property type="protein sequence ID" value="MET6999404.1"/>
    <property type="molecule type" value="Genomic_DNA"/>
</dbReference>
<reference evidence="5 6" key="1">
    <citation type="submission" date="2024-06" db="EMBL/GenBank/DDBJ databases">
        <title>Chitinophaga defluvii sp. nov., isolated from municipal sewage.</title>
        <authorList>
            <person name="Zhang L."/>
        </authorList>
    </citation>
    <scope>NUCLEOTIDE SEQUENCE [LARGE SCALE GENOMIC DNA]</scope>
    <source>
        <strain evidence="5 6">H8</strain>
    </source>
</reference>
<keyword evidence="2" id="KW-0812">Transmembrane</keyword>
<dbReference type="InterPro" id="IPR006860">
    <property type="entry name" value="FecR"/>
</dbReference>
<dbReference type="PANTHER" id="PTHR30273">
    <property type="entry name" value="PERIPLASMIC SIGNAL SENSOR AND SIGMA FACTOR ACTIVATOR FECR-RELATED"/>
    <property type="match status" value="1"/>
</dbReference>
<keyword evidence="6" id="KW-1185">Reference proteome</keyword>
<gene>
    <name evidence="5" type="ORF">ABR189_18595</name>
</gene>
<evidence type="ECO:0000313" key="5">
    <source>
        <dbReference type="EMBL" id="MET6999404.1"/>
    </source>
</evidence>
<dbReference type="Gene3D" id="3.55.50.30">
    <property type="match status" value="1"/>
</dbReference>
<dbReference type="RefSeq" id="WP_354661969.1">
    <property type="nucleotide sequence ID" value="NZ_JBEXAC010000002.1"/>
</dbReference>
<name>A0ABV2T8P3_9BACT</name>
<evidence type="ECO:0000259" key="3">
    <source>
        <dbReference type="Pfam" id="PF04773"/>
    </source>
</evidence>
<dbReference type="Pfam" id="PF04773">
    <property type="entry name" value="FecR"/>
    <property type="match status" value="1"/>
</dbReference>
<feature type="domain" description="FecR protein" evidence="3">
    <location>
        <begin position="181"/>
        <end position="273"/>
    </location>
</feature>
<keyword evidence="2" id="KW-0472">Membrane</keyword>
<feature type="transmembrane region" description="Helical" evidence="2">
    <location>
        <begin position="92"/>
        <end position="110"/>
    </location>
</feature>
<evidence type="ECO:0000313" key="6">
    <source>
        <dbReference type="Proteomes" id="UP001549749"/>
    </source>
</evidence>
<dbReference type="Gene3D" id="2.60.120.1440">
    <property type="match status" value="1"/>
</dbReference>